<name>A0A2W2BGQ6_9BACT</name>
<dbReference type="Pfam" id="PF13585">
    <property type="entry name" value="CHU_C"/>
    <property type="match status" value="1"/>
</dbReference>
<comment type="caution">
    <text evidence="2">The sequence shown here is derived from an EMBL/GenBank/DDBJ whole genome shotgun (WGS) entry which is preliminary data.</text>
</comment>
<protein>
    <recommendedName>
        <fullName evidence="4">Gliding motility-associated C-terminal domain-containing protein</fullName>
    </recommendedName>
</protein>
<keyword evidence="3" id="KW-1185">Reference proteome</keyword>
<evidence type="ECO:0000313" key="3">
    <source>
        <dbReference type="Proteomes" id="UP000248745"/>
    </source>
</evidence>
<dbReference type="EMBL" id="QKTW01000017">
    <property type="protein sequence ID" value="PZF72666.1"/>
    <property type="molecule type" value="Genomic_DNA"/>
</dbReference>
<sequence length="1024" mass="110514">MTKFMRPYLVAALIAILFFSSSSARATHCAGGEITYEWVSDSTYKFTLHFYRDCSSTLTSSPATICYYNADGTRSGSFALTQVGTATEVSPGCPGFPTTCTQITSSLPGYREHILTATFTLPGRSNWTFYTYLSARNGALNYTGQPNFYVDATLDNTQYQGYSSPVFSVPPVPYVCVNQPYAYNNGAVDPNSDSLAFEMVSPRAASGCAANSNGVTSILNAPYNLTNNPFASSNSFVLSPISGQMNFTPSIQGAWALAVKVKKYRHGQLLSTIVRDMQMQVIPCNSAQPTLTTIASSIVGATLDNAGVLQACANSSLSFCFNSTSSSANPVLVATDNHAIATPGATLSYTGQATGSITGCFSWTPNTNDTGLKALTITIKDSTCLPPGILMSQTFTIPINIRPATITKVSASICPRGSLQLVSGGASNVSWHVLGGGAAISSLSCTSCASPVATPDVNTVYFASSTTLMGCGNVDTVSVAVDHSTFITITPTDSVVLCRPGLMQLDANVTGLRPFKNLACTIAPSVPATPLVQVEVKPYLIPQQNGNGSLASPLIGNRISARHQYLVHASDMKRAGMFSGTIKSLAFKFLSSLGSSVSNVKIALKCTPLTALDQNSGFEGGMIPVYNSASTVNIPAAGGFVSFDFPTLYNWDTTQNLIIDICYSNAVNVNMADCYYANTSYPATLYSFSNTGSICNGGIGSVAAAQNQLPVMRFEYYEAPESEAWTYKWDHAVYEPSANIKSPEAYISVPKNIYVHTIDRYGCVVSDTLYVYLPTPEMLSKDTSICEGTTVDLVAKNAQYYQWYEDGFVTPATLSCAACAVTTAKPSRSTRYYLITTDHGCLDTFSVYIKLTPYPALKILTADTVVKYGTYVQLRSTGADKYYWYPQQYLSDPLLSNPVASAVEPMYYHVIGIADSNRNCLSYDSVRVSIDYSDPVMIPTAFTPNGDNLNDVFRIVNLTFRKIQEFRIFDRWGKEVYTDDGTNKGWDGRLNGRDQEIGVYNYIIRIASPDGIAQVYKGDVTLIR</sequence>
<feature type="chain" id="PRO_5016127291" description="Gliding motility-associated C-terminal domain-containing protein" evidence="1">
    <location>
        <begin position="27"/>
        <end position="1024"/>
    </location>
</feature>
<dbReference type="InterPro" id="IPR026341">
    <property type="entry name" value="T9SS_type_B"/>
</dbReference>
<dbReference type="OrthoDB" id="1123245at2"/>
<dbReference type="AlphaFoldDB" id="A0A2W2BGQ6"/>
<evidence type="ECO:0008006" key="4">
    <source>
        <dbReference type="Google" id="ProtNLM"/>
    </source>
</evidence>
<organism evidence="2 3">
    <name type="scientific">Taibaiella soli</name>
    <dbReference type="NCBI Taxonomy" id="1649169"/>
    <lineage>
        <taxon>Bacteria</taxon>
        <taxon>Pseudomonadati</taxon>
        <taxon>Bacteroidota</taxon>
        <taxon>Chitinophagia</taxon>
        <taxon>Chitinophagales</taxon>
        <taxon>Chitinophagaceae</taxon>
        <taxon>Taibaiella</taxon>
    </lineage>
</organism>
<gene>
    <name evidence="2" type="ORF">DN068_12435</name>
</gene>
<feature type="signal peptide" evidence="1">
    <location>
        <begin position="1"/>
        <end position="26"/>
    </location>
</feature>
<accession>A0A2W2BGQ6</accession>
<dbReference type="Proteomes" id="UP000248745">
    <property type="component" value="Unassembled WGS sequence"/>
</dbReference>
<evidence type="ECO:0000313" key="2">
    <source>
        <dbReference type="EMBL" id="PZF72666.1"/>
    </source>
</evidence>
<reference evidence="2 3" key="1">
    <citation type="submission" date="2018-06" db="EMBL/GenBank/DDBJ databases">
        <title>Mucibacter soli gen. nov., sp. nov., a new member of the family Chitinophagaceae producing mucin.</title>
        <authorList>
            <person name="Kim M.-K."/>
            <person name="Park S."/>
            <person name="Kim T.-S."/>
            <person name="Joung Y."/>
            <person name="Han J.-H."/>
            <person name="Kim S.B."/>
        </authorList>
    </citation>
    <scope>NUCLEOTIDE SEQUENCE [LARGE SCALE GENOMIC DNA]</scope>
    <source>
        <strain evidence="2 3">R1-15</strain>
    </source>
</reference>
<keyword evidence="1" id="KW-0732">Signal</keyword>
<proteinExistence type="predicted"/>
<evidence type="ECO:0000256" key="1">
    <source>
        <dbReference type="SAM" id="SignalP"/>
    </source>
</evidence>
<dbReference type="NCBIfam" id="TIGR04131">
    <property type="entry name" value="Bac_Flav_CTERM"/>
    <property type="match status" value="1"/>
</dbReference>